<reference evidence="2 3" key="1">
    <citation type="submission" date="2020-05" db="EMBL/GenBank/DDBJ databases">
        <title>Actinomadura verrucosospora NRRL-B18236 (PFL_A860) Genome sequencing and assembly.</title>
        <authorList>
            <person name="Samborskyy M."/>
        </authorList>
    </citation>
    <scope>NUCLEOTIDE SEQUENCE [LARGE SCALE GENOMIC DNA]</scope>
    <source>
        <strain evidence="2 3">NRRL:B18236</strain>
    </source>
</reference>
<dbReference type="PANTHER" id="PTHR43666">
    <property type="entry name" value="TLDD PROTEIN"/>
    <property type="match status" value="1"/>
</dbReference>
<dbReference type="PANTHER" id="PTHR43666:SF1">
    <property type="entry name" value="CONSERVED PROTEIN"/>
    <property type="match status" value="1"/>
</dbReference>
<dbReference type="GO" id="GO:0006508">
    <property type="term" value="P:proteolysis"/>
    <property type="evidence" value="ECO:0007669"/>
    <property type="project" value="InterPro"/>
</dbReference>
<dbReference type="Proteomes" id="UP000501240">
    <property type="component" value="Chromosome"/>
</dbReference>
<evidence type="ECO:0000313" key="3">
    <source>
        <dbReference type="Proteomes" id="UP000501240"/>
    </source>
</evidence>
<proteinExistence type="predicted"/>
<dbReference type="InterPro" id="IPR036059">
    <property type="entry name" value="TldD/PmbA_sf"/>
</dbReference>
<protein>
    <submittedName>
        <fullName evidence="2">Peptidase U62 modulator of DNA gyrase</fullName>
    </submittedName>
</protein>
<dbReference type="InterPro" id="IPR035068">
    <property type="entry name" value="TldD/PmbA_N"/>
</dbReference>
<organism evidence="2 3">
    <name type="scientific">Actinomadura verrucosospora</name>
    <dbReference type="NCBI Taxonomy" id="46165"/>
    <lineage>
        <taxon>Bacteria</taxon>
        <taxon>Bacillati</taxon>
        <taxon>Actinomycetota</taxon>
        <taxon>Actinomycetes</taxon>
        <taxon>Streptosporangiales</taxon>
        <taxon>Thermomonosporaceae</taxon>
        <taxon>Actinomadura</taxon>
    </lineage>
</organism>
<evidence type="ECO:0000259" key="1">
    <source>
        <dbReference type="Pfam" id="PF19289"/>
    </source>
</evidence>
<feature type="domain" description="Metalloprotease TldD/E C-terminal" evidence="1">
    <location>
        <begin position="223"/>
        <end position="455"/>
    </location>
</feature>
<keyword evidence="3" id="KW-1185">Reference proteome</keyword>
<dbReference type="GO" id="GO:0008237">
    <property type="term" value="F:metallopeptidase activity"/>
    <property type="evidence" value="ECO:0007669"/>
    <property type="project" value="InterPro"/>
</dbReference>
<dbReference type="Gene3D" id="3.30.2290.10">
    <property type="entry name" value="PmbA/TldD superfamily"/>
    <property type="match status" value="1"/>
</dbReference>
<dbReference type="SUPFAM" id="SSF111283">
    <property type="entry name" value="Putative modulator of DNA gyrase, PmbA/TldD"/>
    <property type="match status" value="1"/>
</dbReference>
<accession>A0A7D3VQ83</accession>
<dbReference type="InterPro" id="IPR045569">
    <property type="entry name" value="Metalloprtase-TldD/E_C"/>
</dbReference>
<sequence>MSDIRPQEAVERALALSRADDCIVIADESTTANLRWAGNTLTTNGVTRSSRLTVIALRRTGDGVAAGVVSRSAVGADGIEDLVRAAEADAAGNEAAEDAAPLIADGPAATGWDDPPAETGIGVFESVAPALGEAFAAAESAANRLYGFANHVQTSTYLGSSAGLRLRHDQPTGLLELNAKGAGGSAWAGVGTRDFADVDVPGLAAGLARRLDWGARRVDLPAGRYETILPPSAVADLMIYLYWSAGAQDAADGRTVFSAPGGGTRVGEKLASLPVSLSSDPAAPGLESAPFVVAHASSREASVFDNGLALGATDWITDGTLTSLAQTRHSAERTGLPLTPPIDNLSMTGPGGGAALEEMIARTERGLLLTCLWYIREVDPQSLLLTGLTRDGVYLVEDGEVVGAVNNFRFNESPVDLLSRLAEVGATAPTLPREWSDYFTRAAMPALRVPDFNMSTVSQAS</sequence>
<evidence type="ECO:0000313" key="2">
    <source>
        <dbReference type="EMBL" id="QKG19453.1"/>
    </source>
</evidence>
<dbReference type="AlphaFoldDB" id="A0A7D3VQ83"/>
<name>A0A7D3VQ83_ACTVE</name>
<dbReference type="Pfam" id="PF19289">
    <property type="entry name" value="PmbA_TldD_3rd"/>
    <property type="match status" value="1"/>
</dbReference>
<gene>
    <name evidence="2" type="ORF">ACTIVE_1089</name>
</gene>
<dbReference type="EMBL" id="CP053892">
    <property type="protein sequence ID" value="QKG19453.1"/>
    <property type="molecule type" value="Genomic_DNA"/>
</dbReference>